<keyword evidence="1" id="KW-1133">Transmembrane helix</keyword>
<dbReference type="AlphaFoldDB" id="A0A2T3NPR8"/>
<reference evidence="2 3" key="1">
    <citation type="submission" date="2018-01" db="EMBL/GenBank/DDBJ databases">
        <title>Whole genome sequencing of Histamine producing bacteria.</title>
        <authorList>
            <person name="Butler K."/>
        </authorList>
    </citation>
    <scope>NUCLEOTIDE SEQUENCE [LARGE SCALE GENOMIC DNA]</scope>
    <source>
        <strain evidence="2 3">DSM 100436</strain>
    </source>
</reference>
<dbReference type="EMBL" id="PYMA01000012">
    <property type="protein sequence ID" value="PSW18263.1"/>
    <property type="molecule type" value="Genomic_DNA"/>
</dbReference>
<keyword evidence="1" id="KW-0812">Transmembrane</keyword>
<sequence length="81" mass="9384">MFFWFCFYLVFFCISVAIGYQKGNLIAGVLLGYVLGPVGALLMYMSKDRKHIECPECHQSIHKNSYYCPKCQHKVRLKTAQ</sequence>
<protein>
    <recommendedName>
        <fullName evidence="4">Zinc ribbon domain-containing protein</fullName>
    </recommendedName>
</protein>
<evidence type="ECO:0000256" key="1">
    <source>
        <dbReference type="SAM" id="Phobius"/>
    </source>
</evidence>
<organism evidence="2 3">
    <name type="scientific">Photobacterium sanctipauli</name>
    <dbReference type="NCBI Taxonomy" id="1342794"/>
    <lineage>
        <taxon>Bacteria</taxon>
        <taxon>Pseudomonadati</taxon>
        <taxon>Pseudomonadota</taxon>
        <taxon>Gammaproteobacteria</taxon>
        <taxon>Vibrionales</taxon>
        <taxon>Vibrionaceae</taxon>
        <taxon>Photobacterium</taxon>
    </lineage>
</organism>
<keyword evidence="1" id="KW-0472">Membrane</keyword>
<comment type="caution">
    <text evidence="2">The sequence shown here is derived from an EMBL/GenBank/DDBJ whole genome shotgun (WGS) entry which is preliminary data.</text>
</comment>
<name>A0A2T3NPR8_9GAMM</name>
<dbReference type="Proteomes" id="UP000241771">
    <property type="component" value="Unassembled WGS sequence"/>
</dbReference>
<feature type="transmembrane region" description="Helical" evidence="1">
    <location>
        <begin position="27"/>
        <end position="45"/>
    </location>
</feature>
<accession>A0A2T3NPR8</accession>
<evidence type="ECO:0000313" key="3">
    <source>
        <dbReference type="Proteomes" id="UP000241771"/>
    </source>
</evidence>
<keyword evidence="3" id="KW-1185">Reference proteome</keyword>
<evidence type="ECO:0008006" key="4">
    <source>
        <dbReference type="Google" id="ProtNLM"/>
    </source>
</evidence>
<proteinExistence type="predicted"/>
<gene>
    <name evidence="2" type="ORF">C9I98_17270</name>
</gene>
<evidence type="ECO:0000313" key="2">
    <source>
        <dbReference type="EMBL" id="PSW18263.1"/>
    </source>
</evidence>